<sequence>MFLVAVFCFGLVVSVPLVQEENASPPGFDPLYPEEVPGLFEGDIIQDDLDPYNAVGSIKRRWPSRKIPVEIFPHFDKFDNQLFSDCMNEIEEQTRVDGEDCITFVNRTTEKAYIYIRTGRGCMSSVGFTGGAQSMILGPLCRFKGIVIHEMLHNLGFYHEQNRPDRDDYVTIIKDNIKPGHARNFAKVLPPLISTQGLPYDYNSLTHYGVNTFAIDRSKPTIIPLKKGAAIGQRKGMSQLDIIQLQRLYGCKERKVIKPEPAGSVSPSCTFDSDLCGWTNIEVLPPLKNNTWTRWSGESENWHSGPTTDHTVKTFEGFYIYVNAFKNYNSVAKIQSPEITPGDHCFTFWYHMYGRDIGSLNVNLVNKGLSWTLKRLVGEQGNEWKQMKVHIQAPDGGKIEFEGVAGDLYRSDMAVDDVVLTPGKC</sequence>
<feature type="binding site" evidence="6">
    <location>
        <position position="153"/>
    </location>
    <ligand>
        <name>Zn(2+)</name>
        <dbReference type="ChEBI" id="CHEBI:29105"/>
        <note>catalytic</note>
    </ligand>
</feature>
<evidence type="ECO:0000256" key="5">
    <source>
        <dbReference type="ARBA" id="ARBA00023049"/>
    </source>
</evidence>
<keyword evidence="4 6" id="KW-0862">Zinc</keyword>
<evidence type="ECO:0000259" key="8">
    <source>
        <dbReference type="PROSITE" id="PS50060"/>
    </source>
</evidence>
<keyword evidence="1 6" id="KW-0645">Protease</keyword>
<feature type="signal peptide" evidence="7">
    <location>
        <begin position="1"/>
        <end position="20"/>
    </location>
</feature>
<dbReference type="EMBL" id="AB081636">
    <property type="protein sequence ID" value="BAC16239.1"/>
    <property type="molecule type" value="mRNA"/>
</dbReference>
<dbReference type="SMART" id="SM00235">
    <property type="entry name" value="ZnMc"/>
    <property type="match status" value="1"/>
</dbReference>
<proteinExistence type="evidence at transcript level"/>
<dbReference type="Pfam" id="PF01400">
    <property type="entry name" value="Astacin"/>
    <property type="match status" value="1"/>
</dbReference>
<dbReference type="GO" id="GO:0006508">
    <property type="term" value="P:proteolysis"/>
    <property type="evidence" value="ECO:0007669"/>
    <property type="project" value="UniProtKB-KW"/>
</dbReference>
<feature type="binding site" evidence="6">
    <location>
        <position position="149"/>
    </location>
    <ligand>
        <name>Zn(2+)</name>
        <dbReference type="ChEBI" id="CHEBI:29105"/>
        <note>catalytic</note>
    </ligand>
</feature>
<dbReference type="PRINTS" id="PR00480">
    <property type="entry name" value="ASTACIN"/>
</dbReference>
<dbReference type="GO" id="GO:0004222">
    <property type="term" value="F:metalloendopeptidase activity"/>
    <property type="evidence" value="ECO:0007669"/>
    <property type="project" value="UniProtKB-UniRule"/>
</dbReference>
<dbReference type="AlphaFoldDB" id="Q8IU45"/>
<dbReference type="SMART" id="SM00137">
    <property type="entry name" value="MAM"/>
    <property type="match status" value="1"/>
</dbReference>
<dbReference type="PANTHER" id="PTHR10127">
    <property type="entry name" value="DISCOIDIN, CUB, EGF, LAMININ , AND ZINC METALLOPROTEASE DOMAIN CONTAINING"/>
    <property type="match status" value="1"/>
</dbReference>
<feature type="domain" description="MAM" evidence="8">
    <location>
        <begin position="267"/>
        <end position="425"/>
    </location>
</feature>
<dbReference type="SUPFAM" id="SSF55486">
    <property type="entry name" value="Metalloproteases ('zincins'), catalytic domain"/>
    <property type="match status" value="1"/>
</dbReference>
<gene>
    <name evidence="10" type="primary">Mase-II</name>
</gene>
<keyword evidence="7" id="KW-0732">Signal</keyword>
<accession>Q8IU45</accession>
<dbReference type="MEROPS" id="M12.003"/>
<comment type="cofactor">
    <cofactor evidence="6 7">
        <name>Zn(2+)</name>
        <dbReference type="ChEBI" id="CHEBI:29105"/>
    </cofactor>
    <text evidence="6 7">Binds 1 zinc ion per subunit.</text>
</comment>
<dbReference type="InterPro" id="IPR013320">
    <property type="entry name" value="ConA-like_dom_sf"/>
</dbReference>
<dbReference type="InterPro" id="IPR006026">
    <property type="entry name" value="Peptidase_Metallo"/>
</dbReference>
<feature type="domain" description="Peptidase M12A" evidence="9">
    <location>
        <begin position="53"/>
        <end position="252"/>
    </location>
</feature>
<evidence type="ECO:0000313" key="10">
    <source>
        <dbReference type="EMBL" id="BAC16239.1"/>
    </source>
</evidence>
<dbReference type="PROSITE" id="PS50060">
    <property type="entry name" value="MAM_2"/>
    <property type="match status" value="1"/>
</dbReference>
<evidence type="ECO:0000256" key="3">
    <source>
        <dbReference type="ARBA" id="ARBA00022801"/>
    </source>
</evidence>
<dbReference type="Pfam" id="PF00629">
    <property type="entry name" value="MAM"/>
    <property type="match status" value="1"/>
</dbReference>
<comment type="caution">
    <text evidence="6">Lacks conserved residue(s) required for the propagation of feature annotation.</text>
</comment>
<evidence type="ECO:0000256" key="1">
    <source>
        <dbReference type="ARBA" id="ARBA00022670"/>
    </source>
</evidence>
<dbReference type="InterPro" id="IPR034035">
    <property type="entry name" value="Astacin-like_dom"/>
</dbReference>
<feature type="binding site" evidence="6">
    <location>
        <position position="159"/>
    </location>
    <ligand>
        <name>Zn(2+)</name>
        <dbReference type="ChEBI" id="CHEBI:29105"/>
        <note>catalytic</note>
    </ligand>
</feature>
<dbReference type="InterPro" id="IPR024079">
    <property type="entry name" value="MetalloPept_cat_dom_sf"/>
</dbReference>
<keyword evidence="2 6" id="KW-0479">Metal-binding</keyword>
<evidence type="ECO:0000259" key="9">
    <source>
        <dbReference type="PROSITE" id="PS51864"/>
    </source>
</evidence>
<keyword evidence="3 6" id="KW-0378">Hydrolase</keyword>
<dbReference type="GO" id="GO:0008270">
    <property type="term" value="F:zinc ion binding"/>
    <property type="evidence" value="ECO:0007669"/>
    <property type="project" value="UniProtKB-UniRule"/>
</dbReference>
<dbReference type="InterPro" id="IPR000998">
    <property type="entry name" value="MAM_dom"/>
</dbReference>
<protein>
    <recommendedName>
        <fullName evidence="7">Metalloendopeptidase</fullName>
        <ecNumber evidence="7">3.4.24.-</ecNumber>
    </recommendedName>
</protein>
<dbReference type="PROSITE" id="PS51864">
    <property type="entry name" value="ASTACIN"/>
    <property type="match status" value="1"/>
</dbReference>
<keyword evidence="5 6" id="KW-0482">Metalloprotease</keyword>
<dbReference type="Gene3D" id="3.40.390.10">
    <property type="entry name" value="Collagenase (Catalytic Domain)"/>
    <property type="match status" value="1"/>
</dbReference>
<dbReference type="GO" id="GO:0016020">
    <property type="term" value="C:membrane"/>
    <property type="evidence" value="ECO:0007669"/>
    <property type="project" value="InterPro"/>
</dbReference>
<dbReference type="EC" id="3.4.24.-" evidence="7"/>
<name>Q8IU45_TODPA</name>
<feature type="chain" id="PRO_5005144488" description="Metalloendopeptidase" evidence="7">
    <location>
        <begin position="21"/>
        <end position="425"/>
    </location>
</feature>
<dbReference type="PANTHER" id="PTHR10127:SF780">
    <property type="entry name" value="METALLOENDOPEPTIDASE"/>
    <property type="match status" value="1"/>
</dbReference>
<dbReference type="Gene3D" id="2.60.120.200">
    <property type="match status" value="1"/>
</dbReference>
<organism evidence="10">
    <name type="scientific">Todarodes pacificus</name>
    <name type="common">Japanese flying squid</name>
    <name type="synonym">Ommastrephes pacificus</name>
    <dbReference type="NCBI Taxonomy" id="6637"/>
    <lineage>
        <taxon>Eukaryota</taxon>
        <taxon>Metazoa</taxon>
        <taxon>Spiralia</taxon>
        <taxon>Lophotrochozoa</taxon>
        <taxon>Mollusca</taxon>
        <taxon>Cephalopoda</taxon>
        <taxon>Coleoidea</taxon>
        <taxon>Decapodiformes</taxon>
        <taxon>Oegopsida</taxon>
        <taxon>Ommastrephidae</taxon>
        <taxon>Todarodes</taxon>
    </lineage>
</organism>
<feature type="active site" evidence="6">
    <location>
        <position position="150"/>
    </location>
</feature>
<dbReference type="CDD" id="cd06263">
    <property type="entry name" value="MAM"/>
    <property type="match status" value="1"/>
</dbReference>
<dbReference type="CDD" id="cd04280">
    <property type="entry name" value="ZnMc_astacin_like"/>
    <property type="match status" value="1"/>
</dbReference>
<dbReference type="InterPro" id="IPR001506">
    <property type="entry name" value="Peptidase_M12A"/>
</dbReference>
<evidence type="ECO:0000256" key="2">
    <source>
        <dbReference type="ARBA" id="ARBA00022723"/>
    </source>
</evidence>
<dbReference type="SUPFAM" id="SSF49899">
    <property type="entry name" value="Concanavalin A-like lectins/glucanases"/>
    <property type="match status" value="1"/>
</dbReference>
<reference evidence="10" key="1">
    <citation type="journal article" date="2002" name="J. Biochem.">
        <title>Cloning and biochemical characterization of astacin-like squid metalloprotease.</title>
        <authorList>
            <person name="Yokozawa Y."/>
            <person name="Tamai H."/>
            <person name="Tatewaki S."/>
            <person name="Tajima T."/>
            <person name="Tsuchiya T."/>
            <person name="Kanzawa N."/>
        </authorList>
    </citation>
    <scope>NUCLEOTIDE SEQUENCE</scope>
    <source>
        <tissue evidence="10">Liver</tissue>
    </source>
</reference>
<evidence type="ECO:0000256" key="6">
    <source>
        <dbReference type="PROSITE-ProRule" id="PRU01211"/>
    </source>
</evidence>
<evidence type="ECO:0000256" key="7">
    <source>
        <dbReference type="RuleBase" id="RU361183"/>
    </source>
</evidence>
<evidence type="ECO:0000256" key="4">
    <source>
        <dbReference type="ARBA" id="ARBA00022833"/>
    </source>
</evidence>